<reference evidence="1 2" key="1">
    <citation type="submission" date="2018-08" db="EMBL/GenBank/DDBJ databases">
        <title>A genome reference for cultivated species of the human gut microbiota.</title>
        <authorList>
            <person name="Zou Y."/>
            <person name="Xue W."/>
            <person name="Luo G."/>
        </authorList>
    </citation>
    <scope>NUCLEOTIDE SEQUENCE [LARGE SCALE GENOMIC DNA]</scope>
    <source>
        <strain evidence="1 2">AF19-21</strain>
    </source>
</reference>
<dbReference type="EMBL" id="QVIA01000036">
    <property type="protein sequence ID" value="RGC24587.1"/>
    <property type="molecule type" value="Genomic_DNA"/>
</dbReference>
<organism evidence="1 2">
    <name type="scientific">Hungatella hathewayi</name>
    <dbReference type="NCBI Taxonomy" id="154046"/>
    <lineage>
        <taxon>Bacteria</taxon>
        <taxon>Bacillati</taxon>
        <taxon>Bacillota</taxon>
        <taxon>Clostridia</taxon>
        <taxon>Lachnospirales</taxon>
        <taxon>Lachnospiraceae</taxon>
        <taxon>Hungatella</taxon>
    </lineage>
</organism>
<comment type="caution">
    <text evidence="1">The sequence shown here is derived from an EMBL/GenBank/DDBJ whole genome shotgun (WGS) entry which is preliminary data.</text>
</comment>
<evidence type="ECO:0000313" key="1">
    <source>
        <dbReference type="EMBL" id="RGC24587.1"/>
    </source>
</evidence>
<evidence type="ECO:0008006" key="3">
    <source>
        <dbReference type="Google" id="ProtNLM"/>
    </source>
</evidence>
<accession>A0A3E2WE76</accession>
<dbReference type="Proteomes" id="UP000261111">
    <property type="component" value="Unassembled WGS sequence"/>
</dbReference>
<evidence type="ECO:0000313" key="2">
    <source>
        <dbReference type="Proteomes" id="UP000261111"/>
    </source>
</evidence>
<dbReference type="InterPro" id="IPR038071">
    <property type="entry name" value="UROD/MetE-like_sf"/>
</dbReference>
<proteinExistence type="predicted"/>
<protein>
    <recommendedName>
        <fullName evidence="3">Uroporphyrinogen decarboxylase (URO-D) domain-containing protein</fullName>
    </recommendedName>
</protein>
<dbReference type="AlphaFoldDB" id="A0A3E2WE76"/>
<gene>
    <name evidence="1" type="ORF">DWX41_21250</name>
</gene>
<name>A0A3E2WE76_9FIRM</name>
<sequence length="429" mass="49396">MQTASGIPKIKEIGTSFLFSEKEKQHLKKLGDRTAQIAALPVQKEKAELWRAHNDLKTSEPVVFIDPENGWNECIPGNILLCEDPLARVWEMHLRKQIYWFEQLKDDKVIENYFDVPYSYSDTGWGPALKKAGGEAGGAYKVVPVLNDYEKDLPGIHYPELLIDYEESERVMELAHELFDGILRVRRKTDWWWSLGLTMDYINLRGLEDFMCDFLSEPESVHRTMHLLCEGVLRRLDFLEEHKLLAHNQDGTYVGSGGLGYTDDLQVPDKTAGAVTAKNMWGFVESQETTAINPDLYGEFIFPYHKKIARRFGLNCSGCCEPYEPRWKYIKKLPNLRRVSCSPWSDWTTIPENLGQKYIASVKPTLTPLALPHMDEEYVRKEIRKALRCTRDCVPEIIMKDNHTLGKNPKNASRWVEIVREEVGGSLDK</sequence>
<dbReference type="Gene3D" id="3.20.20.210">
    <property type="match status" value="1"/>
</dbReference>